<keyword evidence="1" id="KW-0175">Coiled coil</keyword>
<evidence type="ECO:0000313" key="3">
    <source>
        <dbReference type="Proteomes" id="UP000694941"/>
    </source>
</evidence>
<name>A0ABM1TIB4_LIMPO</name>
<protein>
    <submittedName>
        <fullName evidence="4">Uncharacterized protein LOC111088829</fullName>
    </submittedName>
</protein>
<proteinExistence type="predicted"/>
<evidence type="ECO:0000313" key="4">
    <source>
        <dbReference type="RefSeq" id="XP_022255620.1"/>
    </source>
</evidence>
<reference evidence="4" key="1">
    <citation type="submission" date="2025-08" db="UniProtKB">
        <authorList>
            <consortium name="RefSeq"/>
        </authorList>
    </citation>
    <scope>IDENTIFICATION</scope>
    <source>
        <tissue evidence="4">Muscle</tissue>
    </source>
</reference>
<evidence type="ECO:0000256" key="2">
    <source>
        <dbReference type="SAM" id="MobiDB-lite"/>
    </source>
</evidence>
<feature type="compositionally biased region" description="Basic and acidic residues" evidence="2">
    <location>
        <begin position="153"/>
        <end position="174"/>
    </location>
</feature>
<dbReference type="GeneID" id="111088829"/>
<gene>
    <name evidence="4" type="primary">LOC111088829</name>
</gene>
<organism evidence="3 4">
    <name type="scientific">Limulus polyphemus</name>
    <name type="common">Atlantic horseshoe crab</name>
    <dbReference type="NCBI Taxonomy" id="6850"/>
    <lineage>
        <taxon>Eukaryota</taxon>
        <taxon>Metazoa</taxon>
        <taxon>Ecdysozoa</taxon>
        <taxon>Arthropoda</taxon>
        <taxon>Chelicerata</taxon>
        <taxon>Merostomata</taxon>
        <taxon>Xiphosura</taxon>
        <taxon>Limulidae</taxon>
        <taxon>Limulus</taxon>
    </lineage>
</organism>
<dbReference type="Proteomes" id="UP000694941">
    <property type="component" value="Unplaced"/>
</dbReference>
<feature type="coiled-coil region" evidence="1">
    <location>
        <begin position="253"/>
        <end position="280"/>
    </location>
</feature>
<sequence>MNKSSTAWKLLGSLTQPQLSGTSIDSTGVLFLSIGGLHLYPWEPVASLVRKTTLTSKIHFSITEDSTFKNDYQSVIRSLLYLTYCVPFEQFPINFRINGTAFSFRITYTQWKLAKYVYFRQDKEACHLYPLQFIVAVAQKRQLENEGQVSFGFKKETGKENHDSSKNVHPEEPKNNGSCKIRKLEPLVNKEDHDEIDRAQDKVQKWIHSLQLNNKMSLNESNYDSCEEGTTLSNEREQVLSQSKPENISIKYREVPQRQVDRAERDLELLEEDMKLQTLACSTDLYPQQFQSSPVSSAQMGFMKPIVRALTTPLKILTTWQK</sequence>
<accession>A0ABM1TIB4</accession>
<dbReference type="RefSeq" id="XP_022255620.1">
    <property type="nucleotide sequence ID" value="XM_022399912.1"/>
</dbReference>
<keyword evidence="3" id="KW-1185">Reference proteome</keyword>
<feature type="region of interest" description="Disordered" evidence="2">
    <location>
        <begin position="152"/>
        <end position="180"/>
    </location>
</feature>
<evidence type="ECO:0000256" key="1">
    <source>
        <dbReference type="SAM" id="Coils"/>
    </source>
</evidence>